<reference evidence="2 3" key="1">
    <citation type="submission" date="2022-06" db="EMBL/GenBank/DDBJ databases">
        <title>Rhizosaccharibacter gen. nov. sp. nov. KSS12, endophytic bacteria isolated from sugarcane.</title>
        <authorList>
            <person name="Pitiwittayakul N."/>
        </authorList>
    </citation>
    <scope>NUCLEOTIDE SEQUENCE [LARGE SCALE GENOMIC DNA]</scope>
    <source>
        <strain evidence="2 3">KSS12</strain>
    </source>
</reference>
<dbReference type="EMBL" id="JAMZEJ010000005">
    <property type="protein sequence ID" value="MCQ8240919.1"/>
    <property type="molecule type" value="Genomic_DNA"/>
</dbReference>
<accession>A0ABT1VX56</accession>
<dbReference type="Proteomes" id="UP001524547">
    <property type="component" value="Unassembled WGS sequence"/>
</dbReference>
<keyword evidence="1" id="KW-1133">Transmembrane helix</keyword>
<keyword evidence="1" id="KW-0472">Membrane</keyword>
<dbReference type="RefSeq" id="WP_422919669.1">
    <property type="nucleotide sequence ID" value="NZ_JAMZEJ010000005.1"/>
</dbReference>
<comment type="caution">
    <text evidence="2">The sequence shown here is derived from an EMBL/GenBank/DDBJ whole genome shotgun (WGS) entry which is preliminary data.</text>
</comment>
<keyword evidence="3" id="KW-1185">Reference proteome</keyword>
<evidence type="ECO:0000256" key="1">
    <source>
        <dbReference type="SAM" id="Phobius"/>
    </source>
</evidence>
<name>A0ABT1VX56_9PROT</name>
<keyword evidence="1" id="KW-0812">Transmembrane</keyword>
<sequence>MRQIDILNDELQVGYDRMFEERWRRAELLGRAVMLLVVLAALAGLLGRGPFSHHSLRSPDGTLVVDFEPVARSGTDTQITLHLSPAACQEEAAIWLNGNFVEPMGLSGSQPMPLRSEARPDGVVIHVGTPRANCRDTMIRLFAKPTGAGPVRLQARLLDDPDGRAALAWTQLVLP</sequence>
<protein>
    <submittedName>
        <fullName evidence="2">Uncharacterized protein</fullName>
    </submittedName>
</protein>
<evidence type="ECO:0000313" key="3">
    <source>
        <dbReference type="Proteomes" id="UP001524547"/>
    </source>
</evidence>
<feature type="transmembrane region" description="Helical" evidence="1">
    <location>
        <begin position="28"/>
        <end position="47"/>
    </location>
</feature>
<organism evidence="2 3">
    <name type="scientific">Rhizosaccharibacter radicis</name>
    <dbReference type="NCBI Taxonomy" id="2782605"/>
    <lineage>
        <taxon>Bacteria</taxon>
        <taxon>Pseudomonadati</taxon>
        <taxon>Pseudomonadota</taxon>
        <taxon>Alphaproteobacteria</taxon>
        <taxon>Acetobacterales</taxon>
        <taxon>Acetobacteraceae</taxon>
        <taxon>Rhizosaccharibacter</taxon>
    </lineage>
</organism>
<gene>
    <name evidence="2" type="ORF">NFI88_08735</name>
</gene>
<evidence type="ECO:0000313" key="2">
    <source>
        <dbReference type="EMBL" id="MCQ8240919.1"/>
    </source>
</evidence>
<proteinExistence type="predicted"/>